<dbReference type="Proteomes" id="UP000008177">
    <property type="component" value="Unplaced contigs"/>
</dbReference>
<proteinExistence type="predicted"/>
<evidence type="ECO:0000313" key="2">
    <source>
        <dbReference type="Proteomes" id="UP000008177"/>
    </source>
</evidence>
<accession>G2YE12</accession>
<reference evidence="2" key="1">
    <citation type="journal article" date="2011" name="PLoS Genet.">
        <title>Genomic analysis of the necrotrophic fungal pathogens Sclerotinia sclerotiorum and Botrytis cinerea.</title>
        <authorList>
            <person name="Amselem J."/>
            <person name="Cuomo C.A."/>
            <person name="van Kan J.A."/>
            <person name="Viaud M."/>
            <person name="Benito E.P."/>
            <person name="Couloux A."/>
            <person name="Coutinho P.M."/>
            <person name="de Vries R.P."/>
            <person name="Dyer P.S."/>
            <person name="Fillinger S."/>
            <person name="Fournier E."/>
            <person name="Gout L."/>
            <person name="Hahn M."/>
            <person name="Kohn L."/>
            <person name="Lapalu N."/>
            <person name="Plummer K.M."/>
            <person name="Pradier J.M."/>
            <person name="Quevillon E."/>
            <person name="Sharon A."/>
            <person name="Simon A."/>
            <person name="ten Have A."/>
            <person name="Tudzynski B."/>
            <person name="Tudzynski P."/>
            <person name="Wincker P."/>
            <person name="Andrew M."/>
            <person name="Anthouard V."/>
            <person name="Beever R.E."/>
            <person name="Beffa R."/>
            <person name="Benoit I."/>
            <person name="Bouzid O."/>
            <person name="Brault B."/>
            <person name="Chen Z."/>
            <person name="Choquer M."/>
            <person name="Collemare J."/>
            <person name="Cotton P."/>
            <person name="Danchin E.G."/>
            <person name="Da Silva C."/>
            <person name="Gautier A."/>
            <person name="Giraud C."/>
            <person name="Giraud T."/>
            <person name="Gonzalez C."/>
            <person name="Grossetete S."/>
            <person name="Guldener U."/>
            <person name="Henrissat B."/>
            <person name="Howlett B.J."/>
            <person name="Kodira C."/>
            <person name="Kretschmer M."/>
            <person name="Lappartient A."/>
            <person name="Leroch M."/>
            <person name="Levis C."/>
            <person name="Mauceli E."/>
            <person name="Neuveglise C."/>
            <person name="Oeser B."/>
            <person name="Pearson M."/>
            <person name="Poulain J."/>
            <person name="Poussereau N."/>
            <person name="Quesneville H."/>
            <person name="Rascle C."/>
            <person name="Schumacher J."/>
            <person name="Segurens B."/>
            <person name="Sexton A."/>
            <person name="Silva E."/>
            <person name="Sirven C."/>
            <person name="Soanes D.M."/>
            <person name="Talbot N.J."/>
            <person name="Templeton M."/>
            <person name="Yandava C."/>
            <person name="Yarden O."/>
            <person name="Zeng Q."/>
            <person name="Rollins J.A."/>
            <person name="Lebrun M.H."/>
            <person name="Dickman M."/>
        </authorList>
    </citation>
    <scope>NUCLEOTIDE SEQUENCE [LARGE SCALE GENOMIC DNA]</scope>
    <source>
        <strain evidence="2">T4</strain>
    </source>
</reference>
<organism evidence="1 2">
    <name type="scientific">Botryotinia fuckeliana (strain T4)</name>
    <name type="common">Noble rot fungus</name>
    <name type="synonym">Botrytis cinerea</name>
    <dbReference type="NCBI Taxonomy" id="999810"/>
    <lineage>
        <taxon>Eukaryota</taxon>
        <taxon>Fungi</taxon>
        <taxon>Dikarya</taxon>
        <taxon>Ascomycota</taxon>
        <taxon>Pezizomycotina</taxon>
        <taxon>Leotiomycetes</taxon>
        <taxon>Helotiales</taxon>
        <taxon>Sclerotiniaceae</taxon>
        <taxon>Botrytis</taxon>
    </lineage>
</organism>
<dbReference type="AlphaFoldDB" id="G2YE12"/>
<dbReference type="HOGENOM" id="CLU_1805881_0_0_1"/>
<gene>
    <name evidence="1" type="ORF">BofuT4_P092820.1</name>
</gene>
<protein>
    <submittedName>
        <fullName evidence="1">Uncharacterized protein</fullName>
    </submittedName>
</protein>
<dbReference type="EMBL" id="FQ790322">
    <property type="protein sequence ID" value="CCD50010.1"/>
    <property type="molecule type" value="Genomic_DNA"/>
</dbReference>
<name>G2YE12_BOTF4</name>
<sequence length="143" mass="16276">MDMRVRSIYSDFPFVLTFELVLRREIAVRGAKRKFTPGVLPKLLPLSKYERTPGQVIKNELDTSMNDNGTLIPTNFPILPQPPTVVEHTNGVHKNSHSPTSANNMLNTHSQSKEVTIVLVMNCLESQLFFQQSELQNPRHHNI</sequence>
<evidence type="ECO:0000313" key="1">
    <source>
        <dbReference type="EMBL" id="CCD50010.1"/>
    </source>
</evidence>
<dbReference type="InParanoid" id="G2YE12"/>